<keyword evidence="1" id="KW-0732">Signal</keyword>
<dbReference type="Gene3D" id="3.40.50.1820">
    <property type="entry name" value="alpha/beta hydrolase"/>
    <property type="match status" value="1"/>
</dbReference>
<dbReference type="AlphaFoldDB" id="A0A5A7S4Q4"/>
<dbReference type="EMBL" id="VLNY01000017">
    <property type="protein sequence ID" value="KAA0018447.1"/>
    <property type="molecule type" value="Genomic_DNA"/>
</dbReference>
<sequence>MRRTQSRVSMVSLVSAAIVAVGALALPGVAQADDQDFFSYTGAQSIGSFAPGAVLKTRSVPYHLAGVATPLEAVQVVYRTTDAKGEPVANVTSLLKNPTKSITGVVSYQSAYDSLNPADSPSRAVAGDFHLFGMTPVGRNISVGNVMSNAENAIMPAVLALGYAVNLPDTEGQNADFAAGPEYGMNTLDSLRAISAVADTGVSATTPIGLVGYSGGAIASNWAAILAAKYAPDINRRIVGVAQGGVLVNPARNLQYVSGSLGWGGVIGMAINGVARAYGLDFDRYLSDYGRQVLRQLSDASILNFWYPGLTWQKLVKPEYADPKSVPEFVDAVNKLNMGTAPVPTTPMFIAQAANGILEGTAPGPAGIGPGDGVMIAGDVQALAHRYCAAGLPVLYHAYDPLSHTLAPDLWGPESVLWLLDRFANKPAPDNCAQVGPGNLDAFAPQQHAR</sequence>
<dbReference type="GO" id="GO:0004806">
    <property type="term" value="F:triacylglycerol lipase activity"/>
    <property type="evidence" value="ECO:0007669"/>
    <property type="project" value="InterPro"/>
</dbReference>
<proteinExistence type="predicted"/>
<protein>
    <submittedName>
        <fullName evidence="2">Triacylglycerol lipase</fullName>
    </submittedName>
</protein>
<dbReference type="InterPro" id="IPR029058">
    <property type="entry name" value="AB_hydrolase_fold"/>
</dbReference>
<dbReference type="InterPro" id="IPR005152">
    <property type="entry name" value="Lipase_secreted"/>
</dbReference>
<dbReference type="Gene3D" id="1.10.260.130">
    <property type="match status" value="1"/>
</dbReference>
<dbReference type="PANTHER" id="PTHR34853:SF1">
    <property type="entry name" value="LIPASE 5"/>
    <property type="match status" value="1"/>
</dbReference>
<dbReference type="PANTHER" id="PTHR34853">
    <property type="match status" value="1"/>
</dbReference>
<organism evidence="2 3">
    <name type="scientific">Antrihabitans cavernicola</name>
    <dbReference type="NCBI Taxonomy" id="2495913"/>
    <lineage>
        <taxon>Bacteria</taxon>
        <taxon>Bacillati</taxon>
        <taxon>Actinomycetota</taxon>
        <taxon>Actinomycetes</taxon>
        <taxon>Mycobacteriales</taxon>
        <taxon>Nocardiaceae</taxon>
        <taxon>Antrihabitans</taxon>
    </lineage>
</organism>
<name>A0A5A7S4Q4_9NOCA</name>
<evidence type="ECO:0000256" key="1">
    <source>
        <dbReference type="SAM" id="SignalP"/>
    </source>
</evidence>
<evidence type="ECO:0000313" key="2">
    <source>
        <dbReference type="EMBL" id="KAA0018447.1"/>
    </source>
</evidence>
<dbReference type="SUPFAM" id="SSF53474">
    <property type="entry name" value="alpha/beta-Hydrolases"/>
    <property type="match status" value="1"/>
</dbReference>
<evidence type="ECO:0000313" key="3">
    <source>
        <dbReference type="Proteomes" id="UP000322244"/>
    </source>
</evidence>
<keyword evidence="3" id="KW-1185">Reference proteome</keyword>
<dbReference type="Pfam" id="PF03583">
    <property type="entry name" value="LIP"/>
    <property type="match status" value="1"/>
</dbReference>
<comment type="caution">
    <text evidence="2">The sequence shown here is derived from an EMBL/GenBank/DDBJ whole genome shotgun (WGS) entry which is preliminary data.</text>
</comment>
<reference evidence="2 3" key="1">
    <citation type="submission" date="2019-07" db="EMBL/GenBank/DDBJ databases">
        <title>Rhodococcus cavernicolus sp. nov., isolated from a cave.</title>
        <authorList>
            <person name="Lee S.D."/>
        </authorList>
    </citation>
    <scope>NUCLEOTIDE SEQUENCE [LARGE SCALE GENOMIC DNA]</scope>
    <source>
        <strain evidence="2 3">C1-24</strain>
    </source>
</reference>
<feature type="chain" id="PRO_5022676250" evidence="1">
    <location>
        <begin position="33"/>
        <end position="450"/>
    </location>
</feature>
<dbReference type="GO" id="GO:0016042">
    <property type="term" value="P:lipid catabolic process"/>
    <property type="evidence" value="ECO:0007669"/>
    <property type="project" value="InterPro"/>
</dbReference>
<dbReference type="PIRSF" id="PIRSF029171">
    <property type="entry name" value="Esterase_LipA"/>
    <property type="match status" value="1"/>
</dbReference>
<gene>
    <name evidence="2" type="ORF">FOY51_23465</name>
</gene>
<dbReference type="Proteomes" id="UP000322244">
    <property type="component" value="Unassembled WGS sequence"/>
</dbReference>
<feature type="signal peptide" evidence="1">
    <location>
        <begin position="1"/>
        <end position="32"/>
    </location>
</feature>
<accession>A0A5A7S4Q4</accession>
<dbReference type="OrthoDB" id="4763034at2"/>